<evidence type="ECO:0000313" key="10">
    <source>
        <dbReference type="Proteomes" id="UP001596045"/>
    </source>
</evidence>
<protein>
    <recommendedName>
        <fullName evidence="2">site-specific DNA-methyltransferase (adenine-specific)</fullName>
        <ecNumber evidence="2">2.1.1.72</ecNumber>
    </recommendedName>
</protein>
<feature type="region of interest" description="Disordered" evidence="7">
    <location>
        <begin position="230"/>
        <end position="251"/>
    </location>
</feature>
<dbReference type="PROSITE" id="PS00092">
    <property type="entry name" value="N6_MTASE"/>
    <property type="match status" value="1"/>
</dbReference>
<accession>A0ABW0M5G8</accession>
<evidence type="ECO:0000256" key="4">
    <source>
        <dbReference type="ARBA" id="ARBA00022679"/>
    </source>
</evidence>
<dbReference type="InterPro" id="IPR002052">
    <property type="entry name" value="DNA_methylase_N6_adenine_CS"/>
</dbReference>
<dbReference type="InterPro" id="IPR002941">
    <property type="entry name" value="DNA_methylase_N4/N6"/>
</dbReference>
<evidence type="ECO:0000256" key="7">
    <source>
        <dbReference type="SAM" id="MobiDB-lite"/>
    </source>
</evidence>
<dbReference type="SUPFAM" id="SSF53335">
    <property type="entry name" value="S-adenosyl-L-methionine-dependent methyltransferases"/>
    <property type="match status" value="1"/>
</dbReference>
<comment type="catalytic activity">
    <reaction evidence="6">
        <text>a 2'-deoxyadenosine in DNA + S-adenosyl-L-methionine = an N(6)-methyl-2'-deoxyadenosine in DNA + S-adenosyl-L-homocysteine + H(+)</text>
        <dbReference type="Rhea" id="RHEA:15197"/>
        <dbReference type="Rhea" id="RHEA-COMP:12418"/>
        <dbReference type="Rhea" id="RHEA-COMP:12419"/>
        <dbReference type="ChEBI" id="CHEBI:15378"/>
        <dbReference type="ChEBI" id="CHEBI:57856"/>
        <dbReference type="ChEBI" id="CHEBI:59789"/>
        <dbReference type="ChEBI" id="CHEBI:90615"/>
        <dbReference type="ChEBI" id="CHEBI:90616"/>
        <dbReference type="EC" id="2.1.1.72"/>
    </reaction>
</comment>
<keyword evidence="10" id="KW-1185">Reference proteome</keyword>
<keyword evidence="3 9" id="KW-0489">Methyltransferase</keyword>
<keyword evidence="4 9" id="KW-0808">Transferase</keyword>
<reference evidence="10" key="1">
    <citation type="journal article" date="2019" name="Int. J. Syst. Evol. Microbiol.">
        <title>The Global Catalogue of Microorganisms (GCM) 10K type strain sequencing project: providing services to taxonomists for standard genome sequencing and annotation.</title>
        <authorList>
            <consortium name="The Broad Institute Genomics Platform"/>
            <consortium name="The Broad Institute Genome Sequencing Center for Infectious Disease"/>
            <person name="Wu L."/>
            <person name="Ma J."/>
        </authorList>
    </citation>
    <scope>NUCLEOTIDE SEQUENCE [LARGE SCALE GENOMIC DNA]</scope>
    <source>
        <strain evidence="10">JCM 17066</strain>
    </source>
</reference>
<keyword evidence="5" id="KW-0949">S-adenosyl-L-methionine</keyword>
<dbReference type="PRINTS" id="PR00506">
    <property type="entry name" value="D21N6MTFRASE"/>
</dbReference>
<dbReference type="InterPro" id="IPR029063">
    <property type="entry name" value="SAM-dependent_MTases_sf"/>
</dbReference>
<organism evidence="9 10">
    <name type="scientific">Paraherbaspirillum soli</name>
    <dbReference type="NCBI Taxonomy" id="631222"/>
    <lineage>
        <taxon>Bacteria</taxon>
        <taxon>Pseudomonadati</taxon>
        <taxon>Pseudomonadota</taxon>
        <taxon>Betaproteobacteria</taxon>
        <taxon>Burkholderiales</taxon>
        <taxon>Oxalobacteraceae</taxon>
        <taxon>Paraherbaspirillum</taxon>
    </lineage>
</organism>
<dbReference type="Proteomes" id="UP001596045">
    <property type="component" value="Unassembled WGS sequence"/>
</dbReference>
<gene>
    <name evidence="9" type="ORF">ACFPM8_04885</name>
</gene>
<evidence type="ECO:0000313" key="9">
    <source>
        <dbReference type="EMBL" id="MFC5473285.1"/>
    </source>
</evidence>
<dbReference type="InterPro" id="IPR002295">
    <property type="entry name" value="N4/N6-MTase_EcoPI_Mod-like"/>
</dbReference>
<dbReference type="RefSeq" id="WP_378995535.1">
    <property type="nucleotide sequence ID" value="NZ_JBHSMT010000008.1"/>
</dbReference>
<dbReference type="EC" id="2.1.1.72" evidence="2"/>
<feature type="domain" description="DNA methylase N-4/N-6" evidence="8">
    <location>
        <begin position="64"/>
        <end position="382"/>
    </location>
</feature>
<comment type="similarity">
    <text evidence="1">Belongs to the N(4)/N(6)-methyltransferase family.</text>
</comment>
<evidence type="ECO:0000256" key="6">
    <source>
        <dbReference type="ARBA" id="ARBA00047942"/>
    </source>
</evidence>
<evidence type="ECO:0000256" key="1">
    <source>
        <dbReference type="ARBA" id="ARBA00006594"/>
    </source>
</evidence>
<comment type="caution">
    <text evidence="9">The sequence shown here is derived from an EMBL/GenBank/DDBJ whole genome shotgun (WGS) entry which is preliminary data.</text>
</comment>
<dbReference type="Pfam" id="PF01555">
    <property type="entry name" value="N6_N4_Mtase"/>
    <property type="match status" value="1"/>
</dbReference>
<evidence type="ECO:0000256" key="2">
    <source>
        <dbReference type="ARBA" id="ARBA00011900"/>
    </source>
</evidence>
<sequence length="531" mass="60362">MPTLTWVGKDKVVNHHHEVPFRVMDRQYSFNAAGGEAKSADNRIIHGDNLEVLKSLVPEFEGKVNCIYIDPPYNTGNEGWVYNDAVNDPKIRKWLGQVVGKEGEDLTRHDKWLCMMYPRLKLLHRLMAHNGSIWVSIDDNAIGILRPIMDEIFGAGNFVANIIWEKADSPRNSARQFSVDHDYILVYAKNFDWQPARLPRDEESNSIYRNPDDDPLGDWIPGDPYANKPYSKGQYTITGPTGREFSPPPGRYWRISEEKLREMDKDGRIWWGPTGDARPSIKRYLNEVSDLVPRTIWTKESVGSNRSSKNELRGLFPDTSSFDTPKPSALVERILRMATDKNAVVLDSFAGSGTTAHGVLKLNKEDGGNRRFILVEMEDYAETVTAERVRRVMSGYGDGSKAVAGLGGNFDYYTMGEPIFLESGTLNEAICLEAIRRYVAYSEGIPDCDRTEQANPYTRYLLGLNRETAWIFHYEAEQSTSLDLDFLSTLKFGNAKPSTAIIYADRCLLSKEFMVKHSIIFKKIPRDITRF</sequence>
<name>A0ABW0M5G8_9BURK</name>
<evidence type="ECO:0000259" key="8">
    <source>
        <dbReference type="Pfam" id="PF01555"/>
    </source>
</evidence>
<evidence type="ECO:0000256" key="5">
    <source>
        <dbReference type="ARBA" id="ARBA00022691"/>
    </source>
</evidence>
<proteinExistence type="inferred from homology"/>
<dbReference type="Gene3D" id="3.40.50.150">
    <property type="entry name" value="Vaccinia Virus protein VP39"/>
    <property type="match status" value="1"/>
</dbReference>
<evidence type="ECO:0000256" key="3">
    <source>
        <dbReference type="ARBA" id="ARBA00022603"/>
    </source>
</evidence>
<dbReference type="EMBL" id="JBHSMT010000008">
    <property type="protein sequence ID" value="MFC5473285.1"/>
    <property type="molecule type" value="Genomic_DNA"/>
</dbReference>
<dbReference type="GO" id="GO:0008168">
    <property type="term" value="F:methyltransferase activity"/>
    <property type="evidence" value="ECO:0007669"/>
    <property type="project" value="UniProtKB-KW"/>
</dbReference>
<dbReference type="GO" id="GO:0032259">
    <property type="term" value="P:methylation"/>
    <property type="evidence" value="ECO:0007669"/>
    <property type="project" value="UniProtKB-KW"/>
</dbReference>